<dbReference type="InterPro" id="IPR052918">
    <property type="entry name" value="Motility_Chemotaxis_Reg"/>
</dbReference>
<dbReference type="Gene3D" id="2.60.40.4070">
    <property type="match status" value="1"/>
</dbReference>
<dbReference type="SUPFAM" id="SSF101898">
    <property type="entry name" value="NHL repeat"/>
    <property type="match status" value="1"/>
</dbReference>
<dbReference type="InterPro" id="IPR010620">
    <property type="entry name" value="SBBP_repeat"/>
</dbReference>
<protein>
    <recommendedName>
        <fullName evidence="3">Secretion system C-terminal sorting domain-containing protein</fullName>
    </recommendedName>
</protein>
<sequence>MATNFYFLNKVSKGFYGKMICALFAFLMSGSVLRGHAQNFVIGGVKYIPCCLSETVVALFTTTAGAITTNSYSGLVLIKVSGTGQSAGSSLNDAFYFNIPQTPTHEPNSFQLFITTGASSSGVDPDDAYRHIVYDVDADSAVTAPYVPPYRSDNTYSFIIDMNTLTRPPGGPSMLRFGVNDGFVIDNSGAYTVQVTQLCKECGKNDFSQFKQKWVARFNGPGNGADESNSLVVDNKGSVYITGKSAGDGTGSDYSTIKYNAAGVKQWEARYNGEANQDDAAQSVAVDKQGNVYVTGTSIGIGTGLDIVTIKYNSSGVTKWIRRYNGPGNDIDGPSDIKVDDNGNVYVTGSSDGDTTNRDYVTIKYKANGMQEWVARYSGPGYFDFATALALDDKGNVYVTGSSESDKENEEFVDFTTIKYDKKGNELWVKRFGRIGAQAKAIAIDKQGFVYVTGSLAVGAGEGDNEYATVKYDANGNRQWVATYNPFNSFDIPNAIAVDASQNVYVTGRSASLPDQGNYDYATVAYNANGQQLWVKRYNGPANGDDMATGLALDYRGNVYVTGSSKGICTASDFATIKYDKSGAEQWITRYNGPANGDDGAGGKHPIAVDSQGNVYVTGSGTGINSGTDYTTIKYSQPLSNCDHKDDIVRMSQVPEGNNSAMSGKFQVKVAPNPAASTTKIYYELPVDGHVTIQIFDAMNRQITTLVDATKPAGEHNVEFNVANIPIGVYYYRIVVKAAKKDWSQTGKISVIK</sequence>
<keyword evidence="2" id="KW-1185">Reference proteome</keyword>
<accession>A0ABX3P283</accession>
<dbReference type="InterPro" id="IPR011042">
    <property type="entry name" value="6-blade_b-propeller_TolB-like"/>
</dbReference>
<dbReference type="PANTHER" id="PTHR35580">
    <property type="entry name" value="CELL SURFACE GLYCOPROTEIN (S-LAYER PROTEIN)-LIKE PROTEIN"/>
    <property type="match status" value="1"/>
</dbReference>
<reference evidence="1 2" key="1">
    <citation type="submission" date="2016-04" db="EMBL/GenBank/DDBJ databases">
        <authorList>
            <person name="Chen L."/>
            <person name="Zhuang W."/>
            <person name="Wang G."/>
        </authorList>
    </citation>
    <scope>NUCLEOTIDE SEQUENCE [LARGE SCALE GENOMIC DNA]</scope>
    <source>
        <strain evidence="2">GR20</strain>
    </source>
</reference>
<name>A0ABX3P283_9BACT</name>
<dbReference type="Proteomes" id="UP000192277">
    <property type="component" value="Unassembled WGS sequence"/>
</dbReference>
<dbReference type="EMBL" id="LWBO01000004">
    <property type="protein sequence ID" value="OQP52440.1"/>
    <property type="molecule type" value="Genomic_DNA"/>
</dbReference>
<organism evidence="1 2">
    <name type="scientific">Niastella koreensis</name>
    <dbReference type="NCBI Taxonomy" id="354356"/>
    <lineage>
        <taxon>Bacteria</taxon>
        <taxon>Pseudomonadati</taxon>
        <taxon>Bacteroidota</taxon>
        <taxon>Chitinophagia</taxon>
        <taxon>Chitinophagales</taxon>
        <taxon>Chitinophagaceae</taxon>
        <taxon>Niastella</taxon>
    </lineage>
</organism>
<evidence type="ECO:0000313" key="1">
    <source>
        <dbReference type="EMBL" id="OQP52440.1"/>
    </source>
</evidence>
<dbReference type="SUPFAM" id="SSF63829">
    <property type="entry name" value="Calcium-dependent phosphotriesterase"/>
    <property type="match status" value="1"/>
</dbReference>
<proteinExistence type="predicted"/>
<dbReference type="RefSeq" id="WP_014220493.1">
    <property type="nucleotide sequence ID" value="NZ_LWBO01000004.1"/>
</dbReference>
<dbReference type="PANTHER" id="PTHR35580:SF1">
    <property type="entry name" value="PHYTASE-LIKE DOMAIN-CONTAINING PROTEIN"/>
    <property type="match status" value="1"/>
</dbReference>
<evidence type="ECO:0000313" key="2">
    <source>
        <dbReference type="Proteomes" id="UP000192277"/>
    </source>
</evidence>
<dbReference type="Pfam" id="PF06739">
    <property type="entry name" value="SBBP"/>
    <property type="match status" value="6"/>
</dbReference>
<evidence type="ECO:0008006" key="3">
    <source>
        <dbReference type="Google" id="ProtNLM"/>
    </source>
</evidence>
<dbReference type="Gene3D" id="2.120.10.30">
    <property type="entry name" value="TolB, C-terminal domain"/>
    <property type="match status" value="1"/>
</dbReference>
<dbReference type="Gene3D" id="2.40.10.500">
    <property type="match status" value="2"/>
</dbReference>
<comment type="caution">
    <text evidence="1">The sequence shown here is derived from an EMBL/GenBank/DDBJ whole genome shotgun (WGS) entry which is preliminary data.</text>
</comment>
<gene>
    <name evidence="1" type="ORF">A4D02_24960</name>
</gene>